<comment type="caution">
    <text evidence="6">The sequence shown here is derived from an EMBL/GenBank/DDBJ whole genome shotgun (WGS) entry which is preliminary data.</text>
</comment>
<dbReference type="AlphaFoldDB" id="A0A6P0UMF8"/>
<organism evidence="6 7">
    <name type="scientific">Leptobacterium flavescens</name>
    <dbReference type="NCBI Taxonomy" id="472055"/>
    <lineage>
        <taxon>Bacteria</taxon>
        <taxon>Pseudomonadati</taxon>
        <taxon>Bacteroidota</taxon>
        <taxon>Flavobacteriia</taxon>
        <taxon>Flavobacteriales</taxon>
        <taxon>Flavobacteriaceae</taxon>
        <taxon>Leptobacterium</taxon>
    </lineage>
</organism>
<dbReference type="InterPro" id="IPR000923">
    <property type="entry name" value="BlueCu_1"/>
</dbReference>
<dbReference type="PANTHER" id="PTHR38439:SF2">
    <property type="entry name" value="OUTER MEMBRANE PROTEIN H.8"/>
    <property type="match status" value="1"/>
</dbReference>
<name>A0A6P0UMF8_9FLAO</name>
<dbReference type="InterPro" id="IPR008972">
    <property type="entry name" value="Cupredoxin"/>
</dbReference>
<dbReference type="NCBIfam" id="TIGR02695">
    <property type="entry name" value="azurin"/>
    <property type="match status" value="1"/>
</dbReference>
<dbReference type="SUPFAM" id="SSF49503">
    <property type="entry name" value="Cupredoxins"/>
    <property type="match status" value="1"/>
</dbReference>
<dbReference type="CDD" id="cd13922">
    <property type="entry name" value="Azurin"/>
    <property type="match status" value="1"/>
</dbReference>
<dbReference type="GO" id="GO:0005507">
    <property type="term" value="F:copper ion binding"/>
    <property type="evidence" value="ECO:0007669"/>
    <property type="project" value="InterPro"/>
</dbReference>
<dbReference type="InterPro" id="IPR014068">
    <property type="entry name" value="Azurin"/>
</dbReference>
<dbReference type="InterPro" id="IPR028871">
    <property type="entry name" value="BlueCu_1_BS"/>
</dbReference>
<proteinExistence type="predicted"/>
<keyword evidence="4" id="KW-0186">Copper</keyword>
<keyword evidence="1" id="KW-0813">Transport</keyword>
<evidence type="ECO:0000313" key="6">
    <source>
        <dbReference type="EMBL" id="NER14424.1"/>
    </source>
</evidence>
<dbReference type="PROSITE" id="PS00196">
    <property type="entry name" value="COPPER_BLUE"/>
    <property type="match status" value="1"/>
</dbReference>
<accession>A0A6P0UMF8</accession>
<keyword evidence="2" id="KW-0479">Metal-binding</keyword>
<dbReference type="RefSeq" id="WP_163607717.1">
    <property type="nucleotide sequence ID" value="NZ_JAABOO010000003.1"/>
</dbReference>
<dbReference type="Gene3D" id="2.60.40.420">
    <property type="entry name" value="Cupredoxins - blue copper proteins"/>
    <property type="match status" value="1"/>
</dbReference>
<keyword evidence="3" id="KW-0249">Electron transport</keyword>
<evidence type="ECO:0000259" key="5">
    <source>
        <dbReference type="Pfam" id="PF00127"/>
    </source>
</evidence>
<dbReference type="GO" id="GO:0009055">
    <property type="term" value="F:electron transfer activity"/>
    <property type="evidence" value="ECO:0007669"/>
    <property type="project" value="InterPro"/>
</dbReference>
<protein>
    <submittedName>
        <fullName evidence="6">Azurin</fullName>
    </submittedName>
</protein>
<evidence type="ECO:0000313" key="7">
    <source>
        <dbReference type="Proteomes" id="UP000468581"/>
    </source>
</evidence>
<feature type="domain" description="Blue (type 1) copper" evidence="5">
    <location>
        <begin position="52"/>
        <end position="168"/>
    </location>
</feature>
<dbReference type="PANTHER" id="PTHR38439">
    <property type="entry name" value="AURACYANIN-B"/>
    <property type="match status" value="1"/>
</dbReference>
<evidence type="ECO:0000256" key="1">
    <source>
        <dbReference type="ARBA" id="ARBA00022448"/>
    </source>
</evidence>
<gene>
    <name evidence="6" type="primary">azu</name>
    <name evidence="6" type="ORF">GWK08_13300</name>
</gene>
<sequence length="168" mass="18645">MKNLHKAATIVVFSLLISCGGKEEKKEGFQYDRTKKTETSKEDKTSNNIVLVSDDLMKFNLKEIRVKAGQKVTLTLKHTGKLDKKIMGHNFVLLTQGTDLVSFATVAATARDNEYIPENTTEVIVHTKLIGGGETDVIEFEAPAKGTYDFLCSFPGHYGLMQGKFIVE</sequence>
<evidence type="ECO:0000256" key="3">
    <source>
        <dbReference type="ARBA" id="ARBA00022982"/>
    </source>
</evidence>
<evidence type="ECO:0000256" key="4">
    <source>
        <dbReference type="ARBA" id="ARBA00023008"/>
    </source>
</evidence>
<dbReference type="EMBL" id="JAABOO010000003">
    <property type="protein sequence ID" value="NER14424.1"/>
    <property type="molecule type" value="Genomic_DNA"/>
</dbReference>
<dbReference type="InterPro" id="IPR050845">
    <property type="entry name" value="Cu-binding_ET"/>
</dbReference>
<keyword evidence="7" id="KW-1185">Reference proteome</keyword>
<dbReference type="PROSITE" id="PS51257">
    <property type="entry name" value="PROKAR_LIPOPROTEIN"/>
    <property type="match status" value="1"/>
</dbReference>
<reference evidence="6 7" key="1">
    <citation type="submission" date="2020-01" db="EMBL/GenBank/DDBJ databases">
        <title>Leptobacterium flavescens.</title>
        <authorList>
            <person name="Wang G."/>
        </authorList>
    </citation>
    <scope>NUCLEOTIDE SEQUENCE [LARGE SCALE GENOMIC DNA]</scope>
    <source>
        <strain evidence="6 7">KCTC 22160</strain>
    </source>
</reference>
<evidence type="ECO:0000256" key="2">
    <source>
        <dbReference type="ARBA" id="ARBA00022723"/>
    </source>
</evidence>
<dbReference type="Pfam" id="PF00127">
    <property type="entry name" value="Copper-bind"/>
    <property type="match status" value="1"/>
</dbReference>
<dbReference type="Proteomes" id="UP000468581">
    <property type="component" value="Unassembled WGS sequence"/>
</dbReference>